<evidence type="ECO:0000313" key="1">
    <source>
        <dbReference type="EMBL" id="KAI1873644.1"/>
    </source>
</evidence>
<organism evidence="1 2">
    <name type="scientific">Neoarthrinium moseri</name>
    <dbReference type="NCBI Taxonomy" id="1658444"/>
    <lineage>
        <taxon>Eukaryota</taxon>
        <taxon>Fungi</taxon>
        <taxon>Dikarya</taxon>
        <taxon>Ascomycota</taxon>
        <taxon>Pezizomycotina</taxon>
        <taxon>Sordariomycetes</taxon>
        <taxon>Xylariomycetidae</taxon>
        <taxon>Amphisphaeriales</taxon>
        <taxon>Apiosporaceae</taxon>
        <taxon>Neoarthrinium</taxon>
    </lineage>
</organism>
<sequence>MLVPYTAQDMGQDTTSSDSSWINDQLIRILTTMGTQDGQGMTRIQSVAYLQWVLKELELVDSEFYMGVEYVEAIGMRRPVPTPSKSRFDYDAWISWAVDLICDWPQNLFQGVSGDDGGGTKLDEPSMQESPELRGRLCRAALQLKATIPGLRIALRKSDPECGWALVLDKLWHEGPPTQSSHDNLTDPWFMPFYKRSEVPNEDEKFLAAPDRLLSRSEYEALHARIALSWRRYEGGGWSI</sequence>
<dbReference type="AlphaFoldDB" id="A0A9P9WPU2"/>
<gene>
    <name evidence="1" type="ORF">JX265_005266</name>
</gene>
<reference evidence="1" key="1">
    <citation type="submission" date="2021-03" db="EMBL/GenBank/DDBJ databases">
        <title>Revisited historic fungal species revealed as producer of novel bioactive compounds through whole genome sequencing and comparative genomics.</title>
        <authorList>
            <person name="Vignolle G.A."/>
            <person name="Hochenegger N."/>
            <person name="Mach R.L."/>
            <person name="Mach-Aigner A.R."/>
            <person name="Javad Rahimi M."/>
            <person name="Salim K.A."/>
            <person name="Chan C.M."/>
            <person name="Lim L.B.L."/>
            <person name="Cai F."/>
            <person name="Druzhinina I.S."/>
            <person name="U'Ren J.M."/>
            <person name="Derntl C."/>
        </authorList>
    </citation>
    <scope>NUCLEOTIDE SEQUENCE</scope>
    <source>
        <strain evidence="1">TUCIM 5799</strain>
    </source>
</reference>
<name>A0A9P9WPU2_9PEZI</name>
<proteinExistence type="predicted"/>
<comment type="caution">
    <text evidence="1">The sequence shown here is derived from an EMBL/GenBank/DDBJ whole genome shotgun (WGS) entry which is preliminary data.</text>
</comment>
<dbReference type="Proteomes" id="UP000829685">
    <property type="component" value="Unassembled WGS sequence"/>
</dbReference>
<protein>
    <submittedName>
        <fullName evidence="1">Uncharacterized protein</fullName>
    </submittedName>
</protein>
<dbReference type="OrthoDB" id="2849761at2759"/>
<accession>A0A9P9WPU2</accession>
<dbReference type="EMBL" id="JAFIMR010000010">
    <property type="protein sequence ID" value="KAI1873644.1"/>
    <property type="molecule type" value="Genomic_DNA"/>
</dbReference>
<keyword evidence="2" id="KW-1185">Reference proteome</keyword>
<evidence type="ECO:0000313" key="2">
    <source>
        <dbReference type="Proteomes" id="UP000829685"/>
    </source>
</evidence>